<evidence type="ECO:0000256" key="4">
    <source>
        <dbReference type="ARBA" id="ARBA00022701"/>
    </source>
</evidence>
<name>A0A9X2KRJ8_9SPHN</name>
<dbReference type="InterPro" id="IPR002151">
    <property type="entry name" value="Kinesin_light"/>
</dbReference>
<evidence type="ECO:0000313" key="11">
    <source>
        <dbReference type="EMBL" id="MCP3732868.1"/>
    </source>
</evidence>
<protein>
    <submittedName>
        <fullName evidence="11">Tetratricopeptide repeat protein</fullName>
    </submittedName>
</protein>
<dbReference type="EMBL" id="JAMLDX010000024">
    <property type="protein sequence ID" value="MCP3732868.1"/>
    <property type="molecule type" value="Genomic_DNA"/>
</dbReference>
<evidence type="ECO:0000256" key="7">
    <source>
        <dbReference type="ARBA" id="ARBA00023054"/>
    </source>
</evidence>
<dbReference type="Pfam" id="PF13424">
    <property type="entry name" value="TPR_12"/>
    <property type="match status" value="1"/>
</dbReference>
<feature type="signal peptide" evidence="10">
    <location>
        <begin position="1"/>
        <end position="19"/>
    </location>
</feature>
<keyword evidence="5" id="KW-0677">Repeat</keyword>
<keyword evidence="10" id="KW-0732">Signal</keyword>
<dbReference type="GO" id="GO:0005871">
    <property type="term" value="C:kinesin complex"/>
    <property type="evidence" value="ECO:0007669"/>
    <property type="project" value="InterPro"/>
</dbReference>
<comment type="subcellular location">
    <subcellularLocation>
        <location evidence="1">Cytoplasm</location>
        <location evidence="1">Cytoskeleton</location>
    </subcellularLocation>
</comment>
<dbReference type="RefSeq" id="WP_254296730.1">
    <property type="nucleotide sequence ID" value="NZ_JAMLDX010000024.1"/>
</dbReference>
<evidence type="ECO:0000313" key="12">
    <source>
        <dbReference type="Proteomes" id="UP001139451"/>
    </source>
</evidence>
<dbReference type="SUPFAM" id="SSF48452">
    <property type="entry name" value="TPR-like"/>
    <property type="match status" value="1"/>
</dbReference>
<keyword evidence="7" id="KW-0175">Coiled coil</keyword>
<evidence type="ECO:0000256" key="6">
    <source>
        <dbReference type="ARBA" id="ARBA00022803"/>
    </source>
</evidence>
<evidence type="ECO:0000256" key="10">
    <source>
        <dbReference type="SAM" id="SignalP"/>
    </source>
</evidence>
<accession>A0A9X2KRJ8</accession>
<dbReference type="PANTHER" id="PTHR45783:SF3">
    <property type="entry name" value="KINESIN LIGHT CHAIN"/>
    <property type="match status" value="1"/>
</dbReference>
<dbReference type="GO" id="GO:0007018">
    <property type="term" value="P:microtubule-based movement"/>
    <property type="evidence" value="ECO:0007669"/>
    <property type="project" value="TreeGrafter"/>
</dbReference>
<dbReference type="InterPro" id="IPR019734">
    <property type="entry name" value="TPR_rpt"/>
</dbReference>
<evidence type="ECO:0000256" key="5">
    <source>
        <dbReference type="ARBA" id="ARBA00022737"/>
    </source>
</evidence>
<gene>
    <name evidence="11" type="ORF">M9978_20830</name>
</gene>
<keyword evidence="4" id="KW-0493">Microtubule</keyword>
<organism evidence="11 12">
    <name type="scientific">Sphingomonas tagetis</name>
    <dbReference type="NCBI Taxonomy" id="2949092"/>
    <lineage>
        <taxon>Bacteria</taxon>
        <taxon>Pseudomonadati</taxon>
        <taxon>Pseudomonadota</taxon>
        <taxon>Alphaproteobacteria</taxon>
        <taxon>Sphingomonadales</taxon>
        <taxon>Sphingomonadaceae</taxon>
        <taxon>Sphingomonas</taxon>
    </lineage>
</organism>
<evidence type="ECO:0000256" key="9">
    <source>
        <dbReference type="ARBA" id="ARBA00023212"/>
    </source>
</evidence>
<dbReference type="GO" id="GO:0005874">
    <property type="term" value="C:microtubule"/>
    <property type="evidence" value="ECO:0007669"/>
    <property type="project" value="UniProtKB-KW"/>
</dbReference>
<dbReference type="Proteomes" id="UP001139451">
    <property type="component" value="Unassembled WGS sequence"/>
</dbReference>
<keyword evidence="12" id="KW-1185">Reference proteome</keyword>
<keyword evidence="3" id="KW-0963">Cytoplasm</keyword>
<sequence>MRLFACLVMIVLSAVPAAAERRQPSAALAAAMNGREPQAALALARTELRLCRAEAKAGDDCFALLWQNFFAHRWAGQVDAGIQYLKEALAIAEAGRATRQEHWQLLAQIGVELEDLERRADAEPYWRAVVALMTGDPREDIYRLLLAENLRTQGKFLLAEGEVARAALALQRSPAATPGRIASIHNLRALILDGQQRWAEAAIEFRLALAIRRADPQTKSNIVGRTYVNLLGPLLKLKRYDDAEQAVKEALALDVTDDPALIVQLVLLDAPLAEARADWARAERAYRRALELQLAISRTSTATANVYHGLGSFLIERGRFAEGEPFQRSAYRIYRSRLSADHPRRLAITIWLAGCLLRLDRAADARTLFREAGRGFDTRVGDVRLAGTGSEAADRRRIFFGQVKTAWRVSVPSPRAIS</sequence>
<dbReference type="GO" id="GO:0005737">
    <property type="term" value="C:cytoplasm"/>
    <property type="evidence" value="ECO:0007669"/>
    <property type="project" value="TreeGrafter"/>
</dbReference>
<reference evidence="11" key="1">
    <citation type="submission" date="2022-05" db="EMBL/GenBank/DDBJ databases">
        <title>Sphingomonas sp. strain MG17 Genome sequencing and assembly.</title>
        <authorList>
            <person name="Kim I."/>
        </authorList>
    </citation>
    <scope>NUCLEOTIDE SEQUENCE</scope>
    <source>
        <strain evidence="11">MG17</strain>
    </source>
</reference>
<evidence type="ECO:0000256" key="2">
    <source>
        <dbReference type="ARBA" id="ARBA00009622"/>
    </source>
</evidence>
<dbReference type="PANTHER" id="PTHR45783">
    <property type="entry name" value="KINESIN LIGHT CHAIN"/>
    <property type="match status" value="1"/>
</dbReference>
<evidence type="ECO:0000256" key="8">
    <source>
        <dbReference type="ARBA" id="ARBA00023175"/>
    </source>
</evidence>
<dbReference type="Gene3D" id="1.25.40.10">
    <property type="entry name" value="Tetratricopeptide repeat domain"/>
    <property type="match status" value="2"/>
</dbReference>
<dbReference type="GO" id="GO:0019894">
    <property type="term" value="F:kinesin binding"/>
    <property type="evidence" value="ECO:0007669"/>
    <property type="project" value="TreeGrafter"/>
</dbReference>
<dbReference type="InterPro" id="IPR011990">
    <property type="entry name" value="TPR-like_helical_dom_sf"/>
</dbReference>
<feature type="chain" id="PRO_5040905168" evidence="10">
    <location>
        <begin position="20"/>
        <end position="418"/>
    </location>
</feature>
<proteinExistence type="inferred from homology"/>
<dbReference type="SMART" id="SM00028">
    <property type="entry name" value="TPR"/>
    <property type="match status" value="3"/>
</dbReference>
<dbReference type="AlphaFoldDB" id="A0A9X2KRJ8"/>
<keyword evidence="6" id="KW-0802">TPR repeat</keyword>
<evidence type="ECO:0000256" key="3">
    <source>
        <dbReference type="ARBA" id="ARBA00022490"/>
    </source>
</evidence>
<comment type="similarity">
    <text evidence="2">Belongs to the kinesin light chain family.</text>
</comment>
<keyword evidence="9" id="KW-0206">Cytoskeleton</keyword>
<evidence type="ECO:0000256" key="1">
    <source>
        <dbReference type="ARBA" id="ARBA00004245"/>
    </source>
</evidence>
<comment type="caution">
    <text evidence="11">The sequence shown here is derived from an EMBL/GenBank/DDBJ whole genome shotgun (WGS) entry which is preliminary data.</text>
</comment>
<keyword evidence="8" id="KW-0505">Motor protein</keyword>